<evidence type="ECO:0000259" key="13">
    <source>
        <dbReference type="Pfam" id="PF01676"/>
    </source>
</evidence>
<feature type="binding site" evidence="9">
    <location>
        <position position="188"/>
    </location>
    <ligand>
        <name>substrate</name>
    </ligand>
</feature>
<evidence type="ECO:0000313" key="15">
    <source>
        <dbReference type="EMBL" id="OHA03351.1"/>
    </source>
</evidence>
<comment type="caution">
    <text evidence="15">The sequence shown here is derived from an EMBL/GenBank/DDBJ whole genome shotgun (WGS) entry which is preliminary data.</text>
</comment>
<evidence type="ECO:0000256" key="6">
    <source>
        <dbReference type="ARBA" id="ARBA00023152"/>
    </source>
</evidence>
<evidence type="ECO:0000256" key="8">
    <source>
        <dbReference type="ARBA" id="ARBA00023235"/>
    </source>
</evidence>
<feature type="domain" description="BPG-independent PGAM N-terminal" evidence="14">
    <location>
        <begin position="85"/>
        <end position="300"/>
    </location>
</feature>
<feature type="binding site" evidence="9 12">
    <location>
        <position position="406"/>
    </location>
    <ligand>
        <name>Mn(2+)</name>
        <dbReference type="ChEBI" id="CHEBI:29035"/>
        <label>1</label>
    </ligand>
</feature>
<keyword evidence="7 9" id="KW-0464">Manganese</keyword>
<name>A0A1G2KY10_9BACT</name>
<evidence type="ECO:0000256" key="1">
    <source>
        <dbReference type="ARBA" id="ARBA00000370"/>
    </source>
</evidence>
<comment type="function">
    <text evidence="2 9">Catalyzes the interconversion of 2-phosphoglycerate and 3-phosphoglycerate.</text>
</comment>
<dbReference type="SUPFAM" id="SSF53649">
    <property type="entry name" value="Alkaline phosphatase-like"/>
    <property type="match status" value="1"/>
</dbReference>
<feature type="binding site" evidence="9 12">
    <location>
        <position position="402"/>
    </location>
    <ligand>
        <name>Mn(2+)</name>
        <dbReference type="ChEBI" id="CHEBI:29035"/>
        <label>1</label>
    </ligand>
</feature>
<gene>
    <name evidence="9" type="primary">gpmI</name>
    <name evidence="15" type="ORF">A3J58_01270</name>
</gene>
<dbReference type="HAMAP" id="MF_01038">
    <property type="entry name" value="GpmI"/>
    <property type="match status" value="1"/>
</dbReference>
<keyword evidence="5 9" id="KW-0479">Metal-binding</keyword>
<dbReference type="EMBL" id="MHQM01000028">
    <property type="protein sequence ID" value="OHA03351.1"/>
    <property type="molecule type" value="Genomic_DNA"/>
</dbReference>
<protein>
    <recommendedName>
        <fullName evidence="9 10">2,3-bisphosphoglycerate-independent phosphoglycerate mutase</fullName>
        <shortName evidence="9">BPG-independent PGAM</shortName>
        <shortName evidence="9">Phosphoglyceromutase</shortName>
        <shortName evidence="9">iPGM</shortName>
        <ecNumber evidence="9 10">5.4.2.12</ecNumber>
    </recommendedName>
</protein>
<comment type="caution">
    <text evidence="9">Lacks conserved residue(s) required for the propagation of feature annotation.</text>
</comment>
<feature type="domain" description="Metalloenzyme" evidence="13">
    <location>
        <begin position="7"/>
        <end position="513"/>
    </location>
</feature>
<evidence type="ECO:0000256" key="12">
    <source>
        <dbReference type="PIRSR" id="PIRSR001492-3"/>
    </source>
</evidence>
<dbReference type="EC" id="5.4.2.12" evidence="9 10"/>
<dbReference type="Gene3D" id="3.40.720.10">
    <property type="entry name" value="Alkaline Phosphatase, subunit A"/>
    <property type="match status" value="1"/>
</dbReference>
<comment type="catalytic activity">
    <reaction evidence="1 9">
        <text>(2R)-2-phosphoglycerate = (2R)-3-phosphoglycerate</text>
        <dbReference type="Rhea" id="RHEA:15901"/>
        <dbReference type="ChEBI" id="CHEBI:58272"/>
        <dbReference type="ChEBI" id="CHEBI:58289"/>
        <dbReference type="EC" id="5.4.2.12"/>
    </reaction>
</comment>
<feature type="binding site" evidence="9 12">
    <location>
        <position position="444"/>
    </location>
    <ligand>
        <name>Mn(2+)</name>
        <dbReference type="ChEBI" id="CHEBI:29035"/>
        <label>2</label>
    </ligand>
</feature>
<dbReference type="InterPro" id="IPR036646">
    <property type="entry name" value="PGAM_B_sf"/>
</dbReference>
<feature type="binding site" evidence="9 12">
    <location>
        <position position="64"/>
    </location>
    <ligand>
        <name>Mn(2+)</name>
        <dbReference type="ChEBI" id="CHEBI:29035"/>
        <label>2</label>
    </ligand>
</feature>
<dbReference type="PIRSF" id="PIRSF001492">
    <property type="entry name" value="IPGAM"/>
    <property type="match status" value="1"/>
</dbReference>
<dbReference type="CDD" id="cd16010">
    <property type="entry name" value="iPGM"/>
    <property type="match status" value="1"/>
</dbReference>
<feature type="binding site" evidence="9">
    <location>
        <position position="125"/>
    </location>
    <ligand>
        <name>substrate</name>
    </ligand>
</feature>
<evidence type="ECO:0000256" key="9">
    <source>
        <dbReference type="HAMAP-Rule" id="MF_01038"/>
    </source>
</evidence>
<evidence type="ECO:0000259" key="14">
    <source>
        <dbReference type="Pfam" id="PF06415"/>
    </source>
</evidence>
<feature type="binding site" evidence="9">
    <location>
        <position position="337"/>
    </location>
    <ligand>
        <name>substrate</name>
    </ligand>
</feature>
<dbReference type="Proteomes" id="UP000178510">
    <property type="component" value="Unassembled WGS sequence"/>
</dbReference>
<dbReference type="AlphaFoldDB" id="A0A1G2KY10"/>
<dbReference type="GO" id="GO:0006096">
    <property type="term" value="P:glycolytic process"/>
    <property type="evidence" value="ECO:0007669"/>
    <property type="project" value="UniProtKB-UniRule"/>
</dbReference>
<dbReference type="InterPro" id="IPR005995">
    <property type="entry name" value="Pgm_bpd_ind"/>
</dbReference>
<organism evidence="15 16">
    <name type="scientific">Candidatus Sungbacteria bacterium RIFCSPHIGHO2_02_FULL_52_23</name>
    <dbReference type="NCBI Taxonomy" id="1802274"/>
    <lineage>
        <taxon>Bacteria</taxon>
        <taxon>Candidatus Sungiibacteriota</taxon>
    </lineage>
</organism>
<dbReference type="Gene3D" id="3.40.1450.10">
    <property type="entry name" value="BPG-independent phosphoglycerate mutase, domain B"/>
    <property type="match status" value="1"/>
</dbReference>
<dbReference type="GO" id="GO:0005829">
    <property type="term" value="C:cytosol"/>
    <property type="evidence" value="ECO:0007669"/>
    <property type="project" value="TreeGrafter"/>
</dbReference>
<feature type="binding site" evidence="9 12">
    <location>
        <position position="14"/>
    </location>
    <ligand>
        <name>Mn(2+)</name>
        <dbReference type="ChEBI" id="CHEBI:29035"/>
        <label>2</label>
    </ligand>
</feature>
<dbReference type="PANTHER" id="PTHR31637:SF0">
    <property type="entry name" value="2,3-BISPHOSPHOGLYCERATE-INDEPENDENT PHOSPHOGLYCERATE MUTASE"/>
    <property type="match status" value="1"/>
</dbReference>
<dbReference type="GO" id="GO:0006007">
    <property type="term" value="P:glucose catabolic process"/>
    <property type="evidence" value="ECO:0007669"/>
    <property type="project" value="InterPro"/>
</dbReference>
<comment type="subunit">
    <text evidence="9">Monomer.</text>
</comment>
<feature type="active site" description="Phosphoserine intermediate" evidence="9 11">
    <location>
        <position position="64"/>
    </location>
</feature>
<evidence type="ECO:0000256" key="10">
    <source>
        <dbReference type="NCBIfam" id="TIGR01307"/>
    </source>
</evidence>
<dbReference type="FunFam" id="3.40.1450.10:FF:000002">
    <property type="entry name" value="2,3-bisphosphoglycerate-independent phosphoglycerate mutase"/>
    <property type="match status" value="1"/>
</dbReference>
<dbReference type="UniPathway" id="UPA00109">
    <property type="reaction ID" value="UER00186"/>
</dbReference>
<dbReference type="STRING" id="1802274.A3J58_01270"/>
<accession>A0A1G2KY10</accession>
<evidence type="ECO:0000256" key="4">
    <source>
        <dbReference type="ARBA" id="ARBA00008819"/>
    </source>
</evidence>
<dbReference type="Pfam" id="PF01676">
    <property type="entry name" value="Metalloenzyme"/>
    <property type="match status" value="1"/>
</dbReference>
<comment type="similarity">
    <text evidence="4 9">Belongs to the BPG-independent phosphoglycerate mutase family.</text>
</comment>
<evidence type="ECO:0000256" key="11">
    <source>
        <dbReference type="PIRSR" id="PIRSR001492-1"/>
    </source>
</evidence>
<dbReference type="SUPFAM" id="SSF64158">
    <property type="entry name" value="2,3-Bisphosphoglycerate-independent phosphoglycerate mutase, substrate-binding domain"/>
    <property type="match status" value="1"/>
</dbReference>
<comment type="pathway">
    <text evidence="3 9">Carbohydrate degradation; glycolysis; pyruvate from D-glyceraldehyde 3-phosphate: step 3/5.</text>
</comment>
<dbReference type="PANTHER" id="PTHR31637">
    <property type="entry name" value="2,3-BISPHOSPHOGLYCERATE-INDEPENDENT PHOSPHOGLYCERATE MUTASE"/>
    <property type="match status" value="1"/>
</dbReference>
<keyword evidence="6 9" id="KW-0324">Glycolysis</keyword>
<feature type="binding site" evidence="9">
    <location>
        <position position="194"/>
    </location>
    <ligand>
        <name>substrate</name>
    </ligand>
</feature>
<evidence type="ECO:0000256" key="7">
    <source>
        <dbReference type="ARBA" id="ARBA00023211"/>
    </source>
</evidence>
<dbReference type="GO" id="GO:0030145">
    <property type="term" value="F:manganese ion binding"/>
    <property type="evidence" value="ECO:0007669"/>
    <property type="project" value="UniProtKB-UniRule"/>
</dbReference>
<feature type="binding site" evidence="9 12">
    <location>
        <position position="443"/>
    </location>
    <ligand>
        <name>Mn(2+)</name>
        <dbReference type="ChEBI" id="CHEBI:29035"/>
        <label>2</label>
    </ligand>
</feature>
<dbReference type="InterPro" id="IPR017850">
    <property type="entry name" value="Alkaline_phosphatase_core_sf"/>
</dbReference>
<reference evidence="15 16" key="1">
    <citation type="journal article" date="2016" name="Nat. Commun.">
        <title>Thousands of microbial genomes shed light on interconnected biogeochemical processes in an aquifer system.</title>
        <authorList>
            <person name="Anantharaman K."/>
            <person name="Brown C.T."/>
            <person name="Hug L.A."/>
            <person name="Sharon I."/>
            <person name="Castelle C.J."/>
            <person name="Probst A.J."/>
            <person name="Thomas B.C."/>
            <person name="Singh A."/>
            <person name="Wilkins M.J."/>
            <person name="Karaoz U."/>
            <person name="Brodie E.L."/>
            <person name="Williams K.H."/>
            <person name="Hubbard S.S."/>
            <person name="Banfield J.F."/>
        </authorList>
    </citation>
    <scope>NUCLEOTIDE SEQUENCE [LARGE SCALE GENOMIC DNA]</scope>
</reference>
<evidence type="ECO:0000313" key="16">
    <source>
        <dbReference type="Proteomes" id="UP000178510"/>
    </source>
</evidence>
<feature type="binding site" evidence="9 12">
    <location>
        <position position="462"/>
    </location>
    <ligand>
        <name>Mn(2+)</name>
        <dbReference type="ChEBI" id="CHEBI:29035"/>
        <label>1</label>
    </ligand>
</feature>
<dbReference type="NCBIfam" id="TIGR01307">
    <property type="entry name" value="pgm_bpd_ind"/>
    <property type="match status" value="1"/>
</dbReference>
<keyword evidence="8 9" id="KW-0413">Isomerase</keyword>
<dbReference type="InterPro" id="IPR006124">
    <property type="entry name" value="Metalloenzyme"/>
</dbReference>
<proteinExistence type="inferred from homology"/>
<evidence type="ECO:0000256" key="2">
    <source>
        <dbReference type="ARBA" id="ARBA00002315"/>
    </source>
</evidence>
<evidence type="ECO:0000256" key="5">
    <source>
        <dbReference type="ARBA" id="ARBA00022723"/>
    </source>
</evidence>
<sequence length="528" mass="57297">MDAMPHPFLLVILDGFGVSPEMQGNPVAEAKKPVLDGFEQKYPFTTLQASGVAVGLPWGESGNSEVGHLTMGAGRVIHHHLPRIIHAIRDGSFFENPVLKEAAAHARAHGGRLHIAGLVSSGSVHSYSDHLMALLEFASREQISETYVHVLTDGKDAPPKEGARFLAGLAARMASEYPKAHLASIVGRFFAMDRDDKWDRVARAYDLMVLGRGEKIASLSDYLAASYAKGVTDEFVEPAIVSGEGGPAPVIKQGDALVLFNFREDSMREITRAFTEDDFDKFPREKLQDLFVVTMTEYEKGMRGAHAAFPAPGVTHPLGAVLASAGLRQLRIAETEKYAHVTYFFNGGDEKPFVGEDRMLVPSLSVAHFDEAPQMRSDEIATRIIANMDSYDIIIANFANADMIGHSGNFHAAVQAVEALDTALGRLADAVLEKNGMMVITADHGNVELKRSAVSGESMTKHSLNPVPFFVISERFLRKTPRDTAAIAKAKSEIGGILTDVAPTVLELLGLQKPAEMTGQSLLPFLKK</sequence>
<evidence type="ECO:0000256" key="3">
    <source>
        <dbReference type="ARBA" id="ARBA00004798"/>
    </source>
</evidence>
<comment type="cofactor">
    <cofactor evidence="9">
        <name>Mn(2+)</name>
        <dbReference type="ChEBI" id="CHEBI:29035"/>
    </cofactor>
    <text evidence="9">Binds 2 manganese ions per subunit.</text>
</comment>
<dbReference type="GO" id="GO:0004619">
    <property type="term" value="F:phosphoglycerate mutase activity"/>
    <property type="evidence" value="ECO:0007669"/>
    <property type="project" value="UniProtKB-UniRule"/>
</dbReference>
<dbReference type="Pfam" id="PF06415">
    <property type="entry name" value="iPGM_N"/>
    <property type="match status" value="1"/>
</dbReference>
<dbReference type="InterPro" id="IPR011258">
    <property type="entry name" value="BPG-indep_PGM_N"/>
</dbReference>